<feature type="compositionally biased region" description="Low complexity" evidence="1">
    <location>
        <begin position="454"/>
        <end position="465"/>
    </location>
</feature>
<evidence type="ECO:0000313" key="3">
    <source>
        <dbReference type="EMBL" id="KAF0291105.1"/>
    </source>
</evidence>
<dbReference type="OrthoDB" id="79830at2759"/>
<keyword evidence="4" id="KW-1185">Reference proteome</keyword>
<dbReference type="Proteomes" id="UP000440578">
    <property type="component" value="Unassembled WGS sequence"/>
</dbReference>
<accession>A0A6A4VBE1</accession>
<name>A0A6A4VBE1_AMPAM</name>
<reference evidence="3 4" key="1">
    <citation type="submission" date="2019-07" db="EMBL/GenBank/DDBJ databases">
        <title>Draft genome assembly of a fouling barnacle, Amphibalanus amphitrite (Darwin, 1854): The first reference genome for Thecostraca.</title>
        <authorList>
            <person name="Kim W."/>
        </authorList>
    </citation>
    <scope>NUCLEOTIDE SEQUENCE [LARGE SCALE GENOMIC DNA]</scope>
    <source>
        <strain evidence="3">SNU_AA5</strain>
        <tissue evidence="3">Soma without cirri and trophi</tissue>
    </source>
</reference>
<organism evidence="3 4">
    <name type="scientific">Amphibalanus amphitrite</name>
    <name type="common">Striped barnacle</name>
    <name type="synonym">Balanus amphitrite</name>
    <dbReference type="NCBI Taxonomy" id="1232801"/>
    <lineage>
        <taxon>Eukaryota</taxon>
        <taxon>Metazoa</taxon>
        <taxon>Ecdysozoa</taxon>
        <taxon>Arthropoda</taxon>
        <taxon>Crustacea</taxon>
        <taxon>Multicrustacea</taxon>
        <taxon>Cirripedia</taxon>
        <taxon>Thoracica</taxon>
        <taxon>Thoracicalcarea</taxon>
        <taxon>Balanomorpha</taxon>
        <taxon>Balanoidea</taxon>
        <taxon>Balanidae</taxon>
        <taxon>Amphibalaninae</taxon>
        <taxon>Amphibalanus</taxon>
    </lineage>
</organism>
<proteinExistence type="predicted"/>
<dbReference type="EMBL" id="VIIS01001906">
    <property type="protein sequence ID" value="KAF0291105.1"/>
    <property type="molecule type" value="Genomic_DNA"/>
</dbReference>
<evidence type="ECO:0000256" key="2">
    <source>
        <dbReference type="SAM" id="SignalP"/>
    </source>
</evidence>
<keyword evidence="2" id="KW-0732">Signal</keyword>
<feature type="compositionally biased region" description="Acidic residues" evidence="1">
    <location>
        <begin position="308"/>
        <end position="321"/>
    </location>
</feature>
<feature type="compositionally biased region" description="Pro residues" evidence="1">
    <location>
        <begin position="412"/>
        <end position="428"/>
    </location>
</feature>
<feature type="compositionally biased region" description="Basic and acidic residues" evidence="1">
    <location>
        <begin position="160"/>
        <end position="170"/>
    </location>
</feature>
<comment type="caution">
    <text evidence="3">The sequence shown here is derived from an EMBL/GenBank/DDBJ whole genome shotgun (WGS) entry which is preliminary data.</text>
</comment>
<feature type="compositionally biased region" description="Basic and acidic residues" evidence="1">
    <location>
        <begin position="292"/>
        <end position="301"/>
    </location>
</feature>
<feature type="region of interest" description="Disordered" evidence="1">
    <location>
        <begin position="160"/>
        <end position="261"/>
    </location>
</feature>
<feature type="region of interest" description="Disordered" evidence="1">
    <location>
        <begin position="280"/>
        <end position="479"/>
    </location>
</feature>
<sequence>MSLLLWLLLCGLVVLVIWLVTAARAGQRARLAGRRGAAPPVSWSSAVWDAARGVEARLAALTGRRDGTVLTPVAARGRSRGGRLAAAASRVAGAASPLTTDEGMNTSNGPIKPLSGSLLSESLNRSSGTPTWRVQPQPRNPIYRLNSMRNMQTLERYMDTPTKKRSDHSEAPMQTALPSPGLRLRPRSAGVTAADRSGTSRLPIVNLSGSPRRQLRPATARSPVEVTIRVAPPEPPPQPRTNESGLTGERRATSGGSLSSAHLSGAQAVVAGLAETAALRKRARNEQEDDDEAKRARHLADDSSQLDSPDDDETSDLELDEMAPVVPHGKRSFAHISTDGSDGAAPAEDGAGKRQRLSVMSGQDILSSLSSSARRPAAKKRTADAESPPAAGGRSSVSKRRPAAGTATPVRPAAPAPAPAPVVSPPPAAQTSNEDEEGDERMEAPESTPASDKSSGSSPPARPARMLSSPAEPPAKPVYLTREVTLEGYERDRNRRLTGLLRAFDRAGENKIMEHFRMAVAIKVRLRVDNRVLGDFCSSDTIGVLGGRAAGIQCCRLGRCGVRSGGKQCVERGGVSELHRPDVLVWGAETCGIHGTEVWSGWCHGQFGVFDGGEQGGGTDIQFREQLEWCSGVQYSCDGGQRCADLHIRSCRREHRVCTRCRATSDLFSRCTDVLVWCPGQRGLQPRRSGFLVWSSELSCGRRHRFDGGTDLLVR</sequence>
<feature type="chain" id="PRO_5025566184" evidence="2">
    <location>
        <begin position="23"/>
        <end position="715"/>
    </location>
</feature>
<feature type="signal peptide" evidence="2">
    <location>
        <begin position="1"/>
        <end position="22"/>
    </location>
</feature>
<gene>
    <name evidence="3" type="ORF">FJT64_010728</name>
</gene>
<protein>
    <submittedName>
        <fullName evidence="3">Uncharacterized protein</fullName>
    </submittedName>
</protein>
<dbReference type="AlphaFoldDB" id="A0A6A4VBE1"/>
<evidence type="ECO:0000256" key="1">
    <source>
        <dbReference type="SAM" id="MobiDB-lite"/>
    </source>
</evidence>
<evidence type="ECO:0000313" key="4">
    <source>
        <dbReference type="Proteomes" id="UP000440578"/>
    </source>
</evidence>